<evidence type="ECO:0000259" key="1">
    <source>
        <dbReference type="PROSITE" id="PS50011"/>
    </source>
</evidence>
<gene>
    <name evidence="2" type="ORF">DB30_04401</name>
</gene>
<dbReference type="Pfam" id="PF00069">
    <property type="entry name" value="Pkinase"/>
    <property type="match status" value="1"/>
</dbReference>
<dbReference type="PROSITE" id="PS00108">
    <property type="entry name" value="PROTEIN_KINASE_ST"/>
    <property type="match status" value="1"/>
</dbReference>
<dbReference type="InterPro" id="IPR052751">
    <property type="entry name" value="Plant_MAPKKK"/>
</dbReference>
<dbReference type="Proteomes" id="UP000031599">
    <property type="component" value="Unassembled WGS sequence"/>
</dbReference>
<feature type="domain" description="Protein kinase" evidence="1">
    <location>
        <begin position="1"/>
        <end position="155"/>
    </location>
</feature>
<dbReference type="GO" id="GO:0004674">
    <property type="term" value="F:protein serine/threonine kinase activity"/>
    <property type="evidence" value="ECO:0007669"/>
    <property type="project" value="UniProtKB-KW"/>
</dbReference>
<dbReference type="InterPro" id="IPR000719">
    <property type="entry name" value="Prot_kinase_dom"/>
</dbReference>
<comment type="caution">
    <text evidence="2">The sequence shown here is derived from an EMBL/GenBank/DDBJ whole genome shotgun (WGS) entry which is preliminary data.</text>
</comment>
<organism evidence="2 3">
    <name type="scientific">Enhygromyxa salina</name>
    <dbReference type="NCBI Taxonomy" id="215803"/>
    <lineage>
        <taxon>Bacteria</taxon>
        <taxon>Pseudomonadati</taxon>
        <taxon>Myxococcota</taxon>
        <taxon>Polyangia</taxon>
        <taxon>Nannocystales</taxon>
        <taxon>Nannocystaceae</taxon>
        <taxon>Enhygromyxa</taxon>
    </lineage>
</organism>
<dbReference type="PANTHER" id="PTHR48011:SF100">
    <property type="entry name" value="PROTEIN KINASE DOMAIN-CONTAINING PROTEIN"/>
    <property type="match status" value="1"/>
</dbReference>
<accession>A0A0C1ZZ22</accession>
<dbReference type="GO" id="GO:0007165">
    <property type="term" value="P:signal transduction"/>
    <property type="evidence" value="ECO:0007669"/>
    <property type="project" value="TreeGrafter"/>
</dbReference>
<proteinExistence type="predicted"/>
<dbReference type="PROSITE" id="PS50011">
    <property type="entry name" value="PROTEIN_KINASE_DOM"/>
    <property type="match status" value="1"/>
</dbReference>
<keyword evidence="2" id="KW-0808">Transferase</keyword>
<dbReference type="AlphaFoldDB" id="A0A0C1ZZ22"/>
<dbReference type="Gene3D" id="1.10.510.10">
    <property type="entry name" value="Transferase(Phosphotransferase) domain 1"/>
    <property type="match status" value="1"/>
</dbReference>
<evidence type="ECO:0000313" key="2">
    <source>
        <dbReference type="EMBL" id="KIG16488.1"/>
    </source>
</evidence>
<keyword evidence="2" id="KW-0418">Kinase</keyword>
<dbReference type="SUPFAM" id="SSF56112">
    <property type="entry name" value="Protein kinase-like (PK-like)"/>
    <property type="match status" value="1"/>
</dbReference>
<protein>
    <submittedName>
        <fullName evidence="2">Putative serine/threonine protein kinase</fullName>
    </submittedName>
</protein>
<dbReference type="RefSeq" id="WP_240480242.1">
    <property type="nucleotide sequence ID" value="NZ_JMCC02000037.1"/>
</dbReference>
<dbReference type="EMBL" id="JMCC02000037">
    <property type="protein sequence ID" value="KIG16488.1"/>
    <property type="molecule type" value="Genomic_DNA"/>
</dbReference>
<dbReference type="SMART" id="SM00220">
    <property type="entry name" value="S_TKc"/>
    <property type="match status" value="1"/>
</dbReference>
<sequence length="175" mass="18250">MLEFGRGLSSVHAAGLVHGDIKPENVLIKAGVAKLGDFGLVTAPGCTERVSGTPGYIAPEVADGRQGPAGDVFVLACCTWACLFGGPPFGEAPGGADASAATLVLVERAREGKVCERGRDSTRVPSAVSSALRWGLRSDPARRATLDELLTQLRVLRSSGALGRWVRSRRLEGLA</sequence>
<keyword evidence="2" id="KW-0723">Serine/threonine-protein kinase</keyword>
<dbReference type="InterPro" id="IPR011009">
    <property type="entry name" value="Kinase-like_dom_sf"/>
</dbReference>
<dbReference type="InterPro" id="IPR008271">
    <property type="entry name" value="Ser/Thr_kinase_AS"/>
</dbReference>
<dbReference type="PANTHER" id="PTHR48011">
    <property type="entry name" value="CCR4-NOT TRANSCRIPTIONAL COMPLEX SUBUNIT CAF120-RELATED"/>
    <property type="match status" value="1"/>
</dbReference>
<name>A0A0C1ZZ22_9BACT</name>
<evidence type="ECO:0000313" key="3">
    <source>
        <dbReference type="Proteomes" id="UP000031599"/>
    </source>
</evidence>
<reference evidence="2 3" key="1">
    <citation type="submission" date="2014-12" db="EMBL/GenBank/DDBJ databases">
        <title>Genome assembly of Enhygromyxa salina DSM 15201.</title>
        <authorList>
            <person name="Sharma G."/>
            <person name="Subramanian S."/>
        </authorList>
    </citation>
    <scope>NUCLEOTIDE SEQUENCE [LARGE SCALE GENOMIC DNA]</scope>
    <source>
        <strain evidence="2 3">DSM 15201</strain>
    </source>
</reference>
<dbReference type="GO" id="GO:0005524">
    <property type="term" value="F:ATP binding"/>
    <property type="evidence" value="ECO:0007669"/>
    <property type="project" value="InterPro"/>
</dbReference>